<proteinExistence type="predicted"/>
<sequence length="123" mass="13604">MTLNHHHHTLQHGYQTAWHGNNNAKDSDMSVSSSDTQTTATTTTMSQTRWNMGGIDTNRGRAYKHHDNGTCQWTPPHRSTPTQSHAVAHHHTTQCCQNTGTCPVPQLPFPDFPILAGLHGSID</sequence>
<protein>
    <submittedName>
        <fullName evidence="2">Predicted protein</fullName>
    </submittedName>
</protein>
<dbReference type="HOGENOM" id="CLU_2015670_0_0_1"/>
<feature type="compositionally biased region" description="Low complexity" evidence="1">
    <location>
        <begin position="30"/>
        <end position="48"/>
    </location>
</feature>
<dbReference type="EMBL" id="DS547107">
    <property type="protein sequence ID" value="EDR06652.1"/>
    <property type="molecule type" value="Genomic_DNA"/>
</dbReference>
<feature type="region of interest" description="Disordered" evidence="1">
    <location>
        <begin position="1"/>
        <end position="54"/>
    </location>
</feature>
<gene>
    <name evidence="2" type="ORF">LACBIDRAFT_299659</name>
</gene>
<name>B0DF41_LACBS</name>
<feature type="compositionally biased region" description="Basic residues" evidence="1">
    <location>
        <begin position="1"/>
        <end position="10"/>
    </location>
</feature>
<accession>B0DF41</accession>
<evidence type="ECO:0000313" key="3">
    <source>
        <dbReference type="Proteomes" id="UP000001194"/>
    </source>
</evidence>
<dbReference type="GeneID" id="6078155"/>
<reference evidence="2 3" key="1">
    <citation type="journal article" date="2008" name="Nature">
        <title>The genome of Laccaria bicolor provides insights into mycorrhizal symbiosis.</title>
        <authorList>
            <person name="Martin F."/>
            <person name="Aerts A."/>
            <person name="Ahren D."/>
            <person name="Brun A."/>
            <person name="Danchin E.G.J."/>
            <person name="Duchaussoy F."/>
            <person name="Gibon J."/>
            <person name="Kohler A."/>
            <person name="Lindquist E."/>
            <person name="Pereda V."/>
            <person name="Salamov A."/>
            <person name="Shapiro H.J."/>
            <person name="Wuyts J."/>
            <person name="Blaudez D."/>
            <person name="Buee M."/>
            <person name="Brokstein P."/>
            <person name="Canbaeck B."/>
            <person name="Cohen D."/>
            <person name="Courty P.E."/>
            <person name="Coutinho P.M."/>
            <person name="Delaruelle C."/>
            <person name="Detter J.C."/>
            <person name="Deveau A."/>
            <person name="DiFazio S."/>
            <person name="Duplessis S."/>
            <person name="Fraissinet-Tachet L."/>
            <person name="Lucic E."/>
            <person name="Frey-Klett P."/>
            <person name="Fourrey C."/>
            <person name="Feussner I."/>
            <person name="Gay G."/>
            <person name="Grimwood J."/>
            <person name="Hoegger P.J."/>
            <person name="Jain P."/>
            <person name="Kilaru S."/>
            <person name="Labbe J."/>
            <person name="Lin Y.C."/>
            <person name="Legue V."/>
            <person name="Le Tacon F."/>
            <person name="Marmeisse R."/>
            <person name="Melayah D."/>
            <person name="Montanini B."/>
            <person name="Muratet M."/>
            <person name="Nehls U."/>
            <person name="Niculita-Hirzel H."/>
            <person name="Oudot-Le Secq M.P."/>
            <person name="Peter M."/>
            <person name="Quesneville H."/>
            <person name="Rajashekar B."/>
            <person name="Reich M."/>
            <person name="Rouhier N."/>
            <person name="Schmutz J."/>
            <person name="Yin T."/>
            <person name="Chalot M."/>
            <person name="Henrissat B."/>
            <person name="Kuees U."/>
            <person name="Lucas S."/>
            <person name="Van de Peer Y."/>
            <person name="Podila G.K."/>
            <person name="Polle A."/>
            <person name="Pukkila P.J."/>
            <person name="Richardson P.M."/>
            <person name="Rouze P."/>
            <person name="Sanders I.R."/>
            <person name="Stajich J.E."/>
            <person name="Tunlid A."/>
            <person name="Tuskan G."/>
            <person name="Grigoriev I.V."/>
        </authorList>
    </citation>
    <scope>NUCLEOTIDE SEQUENCE [LARGE SCALE GENOMIC DNA]</scope>
    <source>
        <strain evidence="3">S238N-H82 / ATCC MYA-4686</strain>
    </source>
</reference>
<feature type="compositionally biased region" description="Polar residues" evidence="1">
    <location>
        <begin position="12"/>
        <end position="24"/>
    </location>
</feature>
<organism evidence="3">
    <name type="scientific">Laccaria bicolor (strain S238N-H82 / ATCC MYA-4686)</name>
    <name type="common">Bicoloured deceiver</name>
    <name type="synonym">Laccaria laccata var. bicolor</name>
    <dbReference type="NCBI Taxonomy" id="486041"/>
    <lineage>
        <taxon>Eukaryota</taxon>
        <taxon>Fungi</taxon>
        <taxon>Dikarya</taxon>
        <taxon>Basidiomycota</taxon>
        <taxon>Agaricomycotina</taxon>
        <taxon>Agaricomycetes</taxon>
        <taxon>Agaricomycetidae</taxon>
        <taxon>Agaricales</taxon>
        <taxon>Agaricineae</taxon>
        <taxon>Hydnangiaceae</taxon>
        <taxon>Laccaria</taxon>
    </lineage>
</organism>
<dbReference type="RefSeq" id="XP_001882499.1">
    <property type="nucleotide sequence ID" value="XM_001882464.1"/>
</dbReference>
<dbReference type="Proteomes" id="UP000001194">
    <property type="component" value="Unassembled WGS sequence"/>
</dbReference>
<evidence type="ECO:0000313" key="2">
    <source>
        <dbReference type="EMBL" id="EDR06652.1"/>
    </source>
</evidence>
<dbReference type="InParanoid" id="B0DF41"/>
<dbReference type="AlphaFoldDB" id="B0DF41"/>
<evidence type="ECO:0000256" key="1">
    <source>
        <dbReference type="SAM" id="MobiDB-lite"/>
    </source>
</evidence>
<keyword evidence="3" id="KW-1185">Reference proteome</keyword>
<dbReference type="KEGG" id="lbc:LACBIDRAFT_299659"/>